<dbReference type="InParanoid" id="A0A3N4LI20"/>
<dbReference type="OrthoDB" id="2110451at2759"/>
<keyword evidence="2" id="KW-1185">Reference proteome</keyword>
<accession>A0A3N4LI20</accession>
<dbReference type="Proteomes" id="UP000267821">
    <property type="component" value="Unassembled WGS sequence"/>
</dbReference>
<proteinExistence type="predicted"/>
<name>A0A3N4LI20_9PEZI</name>
<protein>
    <submittedName>
        <fullName evidence="1">Uncharacterized protein</fullName>
    </submittedName>
</protein>
<gene>
    <name evidence="1" type="ORF">L211DRAFT_850575</name>
</gene>
<dbReference type="EMBL" id="ML121551">
    <property type="protein sequence ID" value="RPB22550.1"/>
    <property type="molecule type" value="Genomic_DNA"/>
</dbReference>
<sequence>MTWFSQNVISNVEGGLSTIVKIQCVKIQCLKLRLSSICQTSEEDDACNNISLLDFKFVDNESIILLERMRPLKLYTWSQLLMTPYPSHFRGPSKFPPIETLPLPFEKM</sequence>
<reference evidence="1 2" key="1">
    <citation type="journal article" date="2018" name="Nat. Ecol. Evol.">
        <title>Pezizomycetes genomes reveal the molecular basis of ectomycorrhizal truffle lifestyle.</title>
        <authorList>
            <person name="Murat C."/>
            <person name="Payen T."/>
            <person name="Noel B."/>
            <person name="Kuo A."/>
            <person name="Morin E."/>
            <person name="Chen J."/>
            <person name="Kohler A."/>
            <person name="Krizsan K."/>
            <person name="Balestrini R."/>
            <person name="Da Silva C."/>
            <person name="Montanini B."/>
            <person name="Hainaut M."/>
            <person name="Levati E."/>
            <person name="Barry K.W."/>
            <person name="Belfiori B."/>
            <person name="Cichocki N."/>
            <person name="Clum A."/>
            <person name="Dockter R.B."/>
            <person name="Fauchery L."/>
            <person name="Guy J."/>
            <person name="Iotti M."/>
            <person name="Le Tacon F."/>
            <person name="Lindquist E.A."/>
            <person name="Lipzen A."/>
            <person name="Malagnac F."/>
            <person name="Mello A."/>
            <person name="Molinier V."/>
            <person name="Miyauchi S."/>
            <person name="Poulain J."/>
            <person name="Riccioni C."/>
            <person name="Rubini A."/>
            <person name="Sitrit Y."/>
            <person name="Splivallo R."/>
            <person name="Traeger S."/>
            <person name="Wang M."/>
            <person name="Zifcakova L."/>
            <person name="Wipf D."/>
            <person name="Zambonelli A."/>
            <person name="Paolocci F."/>
            <person name="Nowrousian M."/>
            <person name="Ottonello S."/>
            <person name="Baldrian P."/>
            <person name="Spatafora J.W."/>
            <person name="Henrissat B."/>
            <person name="Nagy L.G."/>
            <person name="Aury J.M."/>
            <person name="Wincker P."/>
            <person name="Grigoriev I.V."/>
            <person name="Bonfante P."/>
            <person name="Martin F.M."/>
        </authorList>
    </citation>
    <scope>NUCLEOTIDE SEQUENCE [LARGE SCALE GENOMIC DNA]</scope>
    <source>
        <strain evidence="1 2">ATCC MYA-4762</strain>
    </source>
</reference>
<dbReference type="AlphaFoldDB" id="A0A3N4LI20"/>
<evidence type="ECO:0000313" key="1">
    <source>
        <dbReference type="EMBL" id="RPB22550.1"/>
    </source>
</evidence>
<organism evidence="1 2">
    <name type="scientific">Terfezia boudieri ATCC MYA-4762</name>
    <dbReference type="NCBI Taxonomy" id="1051890"/>
    <lineage>
        <taxon>Eukaryota</taxon>
        <taxon>Fungi</taxon>
        <taxon>Dikarya</taxon>
        <taxon>Ascomycota</taxon>
        <taxon>Pezizomycotina</taxon>
        <taxon>Pezizomycetes</taxon>
        <taxon>Pezizales</taxon>
        <taxon>Pezizaceae</taxon>
        <taxon>Terfezia</taxon>
    </lineage>
</organism>
<evidence type="ECO:0000313" key="2">
    <source>
        <dbReference type="Proteomes" id="UP000267821"/>
    </source>
</evidence>